<name>A0AAJ5EGZ6_9ENTE</name>
<keyword evidence="5 7" id="KW-1133">Transmembrane helix</keyword>
<evidence type="ECO:0000313" key="11">
    <source>
        <dbReference type="Proteomes" id="UP000296883"/>
    </source>
</evidence>
<keyword evidence="3" id="KW-1003">Cell membrane</keyword>
<dbReference type="PANTHER" id="PTHR37937:SF1">
    <property type="entry name" value="CONJUGATIVE TRANSFER: DNA TRANSPORT"/>
    <property type="match status" value="1"/>
</dbReference>
<gene>
    <name evidence="10" type="ORF">E4031_01595</name>
    <name evidence="9" type="ORF">E4Z98_09855</name>
</gene>
<dbReference type="InterPro" id="IPR032689">
    <property type="entry name" value="TraG-D_C"/>
</dbReference>
<dbReference type="Gene3D" id="3.40.50.300">
    <property type="entry name" value="P-loop containing nucleotide triphosphate hydrolases"/>
    <property type="match status" value="1"/>
</dbReference>
<comment type="subcellular location">
    <subcellularLocation>
        <location evidence="1">Cell membrane</location>
        <topology evidence="1">Multi-pass membrane protein</topology>
    </subcellularLocation>
</comment>
<dbReference type="InterPro" id="IPR051539">
    <property type="entry name" value="T4SS-coupling_protein"/>
</dbReference>
<protein>
    <submittedName>
        <fullName evidence="10">DUF5011 domain-containing protein</fullName>
    </submittedName>
</protein>
<reference evidence="9 11" key="2">
    <citation type="submission" date="2019-04" db="EMBL/GenBank/DDBJ databases">
        <authorList>
            <person name="Ge Y."/>
        </authorList>
    </citation>
    <scope>NUCLEOTIDE SEQUENCE [LARGE SCALE GENOMIC DNA]</scope>
    <source>
        <strain evidence="9">CF-49</strain>
        <strain evidence="11">personal::cf-49</strain>
        <plasmid evidence="9 11">punnamed2</plasmid>
    </source>
</reference>
<evidence type="ECO:0000256" key="7">
    <source>
        <dbReference type="SAM" id="Phobius"/>
    </source>
</evidence>
<dbReference type="Proteomes" id="UP000296883">
    <property type="component" value="Plasmid punnamed2"/>
</dbReference>
<keyword evidence="9" id="KW-0614">Plasmid</keyword>
<dbReference type="InterPro" id="IPR003688">
    <property type="entry name" value="TraG/VirD4"/>
</dbReference>
<evidence type="ECO:0000313" key="9">
    <source>
        <dbReference type="EMBL" id="QCA29681.1"/>
    </source>
</evidence>
<evidence type="ECO:0000313" key="10">
    <source>
        <dbReference type="EMBL" id="TFZ42956.1"/>
    </source>
</evidence>
<dbReference type="Pfam" id="PF12696">
    <property type="entry name" value="TraG-D_C"/>
    <property type="match status" value="1"/>
</dbReference>
<dbReference type="InterPro" id="IPR013783">
    <property type="entry name" value="Ig-like_fold"/>
</dbReference>
<proteinExistence type="inferred from homology"/>
<evidence type="ECO:0000259" key="8">
    <source>
        <dbReference type="Pfam" id="PF12696"/>
    </source>
</evidence>
<dbReference type="GO" id="GO:0005886">
    <property type="term" value="C:plasma membrane"/>
    <property type="evidence" value="ECO:0007669"/>
    <property type="project" value="UniProtKB-SubCell"/>
</dbReference>
<sequence>MDFKKLPLHEDKNIVFLTKLKAWLEVFGSSDKKKVVWIGLVIVATVLGNVFSSFLYNIFYMLPNGYPLQSFVGFHLIKYFWVYAVLYLLTIPLYYYLLFRIKINYESLEEGNKATGRFTTVDELIAQYKEVPIKGEHVTDTYEGASGTIIARRGDKLYIDTDPAHNSILGRSRAAKGQTKVIPDMDVYSRSEEKPHLVFASGKYELAVAGMGKKTLEKRGYECHVLNLIEMSRSFQYNPLDLVKEAYMQGDIDNAIELCKTFSYPLYHNEEAREPIWEETAMALVNAVILALCHEFIEKSDDPQKTEKYITMYAVSNMLVELGTPNEKGDTLLDKYFENLPPGNPAKLEYSTVMYAEGQMRSSIFATTQAKLRNFTAPKVAKLMAKSTFNFKKLTKDSTPFDMTDNIRVEGYVDTSKPGTYLLKYSITNEFDEVFSIDRTIVVGEQLMYHTTPNPDDYFKGVDHVNMPVGVTFNPLQGVSCWYYYKPQAIFLVLPDYIQTNYIIASTWISQMYHVASDEAANLPGGKLKKRIRVPLDEFGNLPGFSNIGSMLSVGAGRGILFDFYVQHPNQLTTRYSEKVGEFIADEAMNKFFLLSGSKKAREDFSSILGEKEVTVKSRSGGVFDLNKQMTESVETRPLLTPYELGRLEEGEVVVERSIHRQDLQGKPVRPHPIMNTGEEGKLLYAHKYLKDDFDPDLSWETLNLPYVPDFPLEEYSQSFVKRIKHPLSLKAQEEIDDEKRKEYESIMTEAESKLDNHYKTTEGDFVAADLSTIRSVYLDGERKSLVEVVGSDHVSEIHELFIEEHPDKKEEIDGFDYFDEYTTFLEKQGSMALKMRLQGLPIFKLPKKTDK</sequence>
<dbReference type="AlphaFoldDB" id="A0AAJ5EGZ6"/>
<dbReference type="RefSeq" id="WP_135253582.1">
    <property type="nucleotide sequence ID" value="NZ_CP038867.1"/>
</dbReference>
<comment type="similarity">
    <text evidence="2">Belongs to the VirD4/TraG family.</text>
</comment>
<dbReference type="Pfam" id="PF02534">
    <property type="entry name" value="T4SS-DNA_transf"/>
    <property type="match status" value="1"/>
</dbReference>
<keyword evidence="4 7" id="KW-0812">Transmembrane</keyword>
<evidence type="ECO:0000256" key="5">
    <source>
        <dbReference type="ARBA" id="ARBA00022989"/>
    </source>
</evidence>
<dbReference type="Gene3D" id="2.60.40.10">
    <property type="entry name" value="Immunoglobulins"/>
    <property type="match status" value="1"/>
</dbReference>
<reference evidence="10 12" key="1">
    <citation type="submission" date="2019-03" db="EMBL/GenBank/DDBJ databases">
        <title>Vagococcus sp. was isolated fron gut of Carduelis flavirostris.</title>
        <authorList>
            <person name="Ge Y."/>
        </authorList>
    </citation>
    <scope>NUCLEOTIDE SEQUENCE [LARGE SCALE GENOMIC DNA]</scope>
    <source>
        <strain evidence="10 12">CF-210</strain>
    </source>
</reference>
<evidence type="ECO:0000256" key="6">
    <source>
        <dbReference type="ARBA" id="ARBA00023136"/>
    </source>
</evidence>
<evidence type="ECO:0000256" key="4">
    <source>
        <dbReference type="ARBA" id="ARBA00022692"/>
    </source>
</evidence>
<feature type="transmembrane region" description="Helical" evidence="7">
    <location>
        <begin position="35"/>
        <end position="59"/>
    </location>
</feature>
<evidence type="ECO:0000256" key="2">
    <source>
        <dbReference type="ARBA" id="ARBA00008806"/>
    </source>
</evidence>
<dbReference type="EMBL" id="SRHU01000007">
    <property type="protein sequence ID" value="TFZ42956.1"/>
    <property type="molecule type" value="Genomic_DNA"/>
</dbReference>
<dbReference type="Proteomes" id="UP000297725">
    <property type="component" value="Unassembled WGS sequence"/>
</dbReference>
<geneLocation type="plasmid" evidence="9 11">
    <name>punnamed2</name>
</geneLocation>
<dbReference type="NCBIfam" id="NF045973">
    <property type="entry name" value="conju_CD1115"/>
    <property type="match status" value="1"/>
</dbReference>
<keyword evidence="6 7" id="KW-0472">Membrane</keyword>
<dbReference type="PANTHER" id="PTHR37937">
    <property type="entry name" value="CONJUGATIVE TRANSFER: DNA TRANSPORT"/>
    <property type="match status" value="1"/>
</dbReference>
<dbReference type="InterPro" id="IPR027417">
    <property type="entry name" value="P-loop_NTPase"/>
</dbReference>
<keyword evidence="11" id="KW-1185">Reference proteome</keyword>
<evidence type="ECO:0000256" key="1">
    <source>
        <dbReference type="ARBA" id="ARBA00004651"/>
    </source>
</evidence>
<evidence type="ECO:0000256" key="3">
    <source>
        <dbReference type="ARBA" id="ARBA00022475"/>
    </source>
</evidence>
<evidence type="ECO:0000313" key="12">
    <source>
        <dbReference type="Proteomes" id="UP000297725"/>
    </source>
</evidence>
<organism evidence="10 12">
    <name type="scientific">Vagococcus xieshaowenii</name>
    <dbReference type="NCBI Taxonomy" id="2562451"/>
    <lineage>
        <taxon>Bacteria</taxon>
        <taxon>Bacillati</taxon>
        <taxon>Bacillota</taxon>
        <taxon>Bacilli</taxon>
        <taxon>Lactobacillales</taxon>
        <taxon>Enterococcaceae</taxon>
        <taxon>Vagococcus</taxon>
    </lineage>
</organism>
<dbReference type="SUPFAM" id="SSF52540">
    <property type="entry name" value="P-loop containing nucleoside triphosphate hydrolases"/>
    <property type="match status" value="1"/>
</dbReference>
<feature type="transmembrane region" description="Helical" evidence="7">
    <location>
        <begin position="79"/>
        <end position="98"/>
    </location>
</feature>
<feature type="domain" description="TraD/TraG TraM recognition site" evidence="8">
    <location>
        <begin position="532"/>
        <end position="649"/>
    </location>
</feature>
<dbReference type="CDD" id="cd01127">
    <property type="entry name" value="TrwB_TraG_TraD_VirD4"/>
    <property type="match status" value="1"/>
</dbReference>
<dbReference type="EMBL" id="CP038867">
    <property type="protein sequence ID" value="QCA29681.1"/>
    <property type="molecule type" value="Genomic_DNA"/>
</dbReference>
<accession>A0AAJ5EGZ6</accession>